<sequence length="61" mass="7574">MDISRQYYHNLIKKDVLYTIDKLIKFKDIIIHFLFLFQMNSCNFILYFPLVDNHTRYNINK</sequence>
<dbReference type="EMBL" id="KE123480">
    <property type="protein sequence ID" value="EUT90620.1"/>
    <property type="molecule type" value="Genomic_DNA"/>
</dbReference>
<reference evidence="2" key="1">
    <citation type="submission" date="2013-02" db="EMBL/GenBank/DDBJ databases">
        <title>The Genome Sequence of Plasmodium falciparum Santa Lucia.</title>
        <authorList>
            <consortium name="The Broad Institute Genome Sequencing Platform"/>
            <consortium name="The Broad Institute Genome Sequencing Center for Infectious Disease"/>
            <person name="Neafsey D."/>
            <person name="Cheeseman I."/>
            <person name="Volkman S."/>
            <person name="Adams J."/>
            <person name="Walker B."/>
            <person name="Young S.K."/>
            <person name="Zeng Q."/>
            <person name="Gargeya S."/>
            <person name="Fitzgerald M."/>
            <person name="Haas B."/>
            <person name="Abouelleil A."/>
            <person name="Alvarado L."/>
            <person name="Arachchi H.M."/>
            <person name="Berlin A.M."/>
            <person name="Chapman S.B."/>
            <person name="Dewar J."/>
            <person name="Goldberg J."/>
            <person name="Griggs A."/>
            <person name="Gujja S."/>
            <person name="Hansen M."/>
            <person name="Howarth C."/>
            <person name="Imamovic A."/>
            <person name="Larimer J."/>
            <person name="McCowan C."/>
            <person name="Murphy C."/>
            <person name="Neiman D."/>
            <person name="Pearson M."/>
            <person name="Priest M."/>
            <person name="Roberts A."/>
            <person name="Saif S."/>
            <person name="Shea T."/>
            <person name="Sisk P."/>
            <person name="Sykes S."/>
            <person name="Wortman J."/>
            <person name="Nusbaum C."/>
            <person name="Birren B."/>
        </authorList>
    </citation>
    <scope>NUCLEOTIDE SEQUENCE [LARGE SCALE GENOMIC DNA]</scope>
    <source>
        <strain evidence="2">Santa Lucia</strain>
    </source>
</reference>
<evidence type="ECO:0000256" key="1">
    <source>
        <dbReference type="SAM" id="Phobius"/>
    </source>
</evidence>
<dbReference type="Proteomes" id="UP000030666">
    <property type="component" value="Unassembled WGS sequence"/>
</dbReference>
<evidence type="ECO:0000313" key="2">
    <source>
        <dbReference type="EMBL" id="EUT90620.1"/>
    </source>
</evidence>
<accession>W7FZU9</accession>
<proteinExistence type="predicted"/>
<protein>
    <submittedName>
        <fullName evidence="2">Uncharacterized protein</fullName>
    </submittedName>
</protein>
<keyword evidence="1" id="KW-1133">Transmembrane helix</keyword>
<gene>
    <name evidence="2" type="ORF">PFAG_00977</name>
</gene>
<dbReference type="AlphaFoldDB" id="W7FZU9"/>
<keyword evidence="1" id="KW-0472">Membrane</keyword>
<keyword evidence="1" id="KW-0812">Transmembrane</keyword>
<organism evidence="2">
    <name type="scientific">Plasmodium falciparum Santa Lucia</name>
    <dbReference type="NCBI Taxonomy" id="478859"/>
    <lineage>
        <taxon>Eukaryota</taxon>
        <taxon>Sar</taxon>
        <taxon>Alveolata</taxon>
        <taxon>Apicomplexa</taxon>
        <taxon>Aconoidasida</taxon>
        <taxon>Haemosporida</taxon>
        <taxon>Plasmodiidae</taxon>
        <taxon>Plasmodium</taxon>
        <taxon>Plasmodium (Laverania)</taxon>
    </lineage>
</organism>
<feature type="transmembrane region" description="Helical" evidence="1">
    <location>
        <begin position="29"/>
        <end position="51"/>
    </location>
</feature>
<name>W7FZU9_PLAFA</name>